<evidence type="ECO:0000259" key="13">
    <source>
        <dbReference type="SMART" id="SM00363"/>
    </source>
</evidence>
<reference evidence="15" key="1">
    <citation type="journal article" date="2011" name="Nat. Genet.">
        <title>The Arabidopsis lyrata genome sequence and the basis of rapid genome size change.</title>
        <authorList>
            <person name="Hu T.T."/>
            <person name="Pattyn P."/>
            <person name="Bakker E.G."/>
            <person name="Cao J."/>
            <person name="Cheng J.-F."/>
            <person name="Clark R.M."/>
            <person name="Fahlgren N."/>
            <person name="Fawcett J.A."/>
            <person name="Grimwood J."/>
            <person name="Gundlach H."/>
            <person name="Haberer G."/>
            <person name="Hollister J.D."/>
            <person name="Ossowski S."/>
            <person name="Ottilar R.P."/>
            <person name="Salamov A.A."/>
            <person name="Schneeberger K."/>
            <person name="Spannagl M."/>
            <person name="Wang X."/>
            <person name="Yang L."/>
            <person name="Nasrallah M.E."/>
            <person name="Bergelson J."/>
            <person name="Carrington J.C."/>
            <person name="Gaut B.S."/>
            <person name="Schmutz J."/>
            <person name="Mayer K.F.X."/>
            <person name="Van de Peer Y."/>
            <person name="Grigoriev I.V."/>
            <person name="Nordborg M."/>
            <person name="Weigel D."/>
            <person name="Guo Y.-L."/>
        </authorList>
    </citation>
    <scope>NUCLEOTIDE SEQUENCE [LARGE SCALE GENOMIC DNA]</scope>
    <source>
        <strain evidence="15">cv. MN47</strain>
    </source>
</reference>
<dbReference type="EMBL" id="GL348713">
    <property type="protein sequence ID" value="EFH67988.1"/>
    <property type="molecule type" value="Genomic_DNA"/>
</dbReference>
<keyword evidence="3" id="KW-1003">Cell membrane</keyword>
<keyword evidence="7 11" id="KW-0175">Coiled coil</keyword>
<feature type="domain" description="RNA-binding S4" evidence="13">
    <location>
        <begin position="660"/>
        <end position="720"/>
    </location>
</feature>
<evidence type="ECO:0000256" key="3">
    <source>
        <dbReference type="ARBA" id="ARBA00022475"/>
    </source>
</evidence>
<keyword evidence="5" id="KW-0256">Endoplasmic reticulum</keyword>
<dbReference type="PANTHER" id="PTHR32219">
    <property type="entry name" value="RNA-BINDING PROTEIN YLMH-RELATED"/>
    <property type="match status" value="1"/>
</dbReference>
<dbReference type="Gene3D" id="3.30.70.330">
    <property type="match status" value="1"/>
</dbReference>
<keyword evidence="4 12" id="KW-0812">Transmembrane</keyword>
<dbReference type="InterPro" id="IPR040591">
    <property type="entry name" value="RqcP2_RBD"/>
</dbReference>
<evidence type="ECO:0000256" key="4">
    <source>
        <dbReference type="ARBA" id="ARBA00022692"/>
    </source>
</evidence>
<dbReference type="Proteomes" id="UP000008694">
    <property type="component" value="Unassembled WGS sequence"/>
</dbReference>
<sequence length="759" mass="85713">MSASILLGKLNGDESSTVTTEEDEEAVFSGEEWSGENLYCFYFVKQFAYDDPEIKAKIDEADNEIYHCNTNRIHIANRLKSKRAERLSLVASMENLISSLYEYNAVGKDQEVVTKRIYSLSERLSEIKMEIELLDVQMACVLDQRDKAVERIKFLRIQRDKGNAAFYRSRVVMKKAIELAASGNVRDLEELADFEVEKFMSRWNNDKAFREDYKKRILPSLNERKLRRDVQIRDLEGNVDTENGNETVEKKAIEFKRFSTEEESDDVMDFDIPVYEKLGKEEDEIDEETLKEKKREEQLEKARLAMERKRKLHEKAAAKAVIRVKKEAEKKLKELEKRAKKKKKAAFNSSSMNIDRTTETVTEASEPEKEKLLNGRSVFPKQRSFCYRHHGKGNDAVLKAIIKRRKAYRLWVWTVSSSAIVLSLTLLVVFLYRREQAAMAVTSLAPPWIILRQTFRSVAASSYLHSNHKTLISNLSIPASFPLRHSALRRCYIAEAIKGDVDFLLKGVGDQAVAKEVKQILEMARRAASKREVLHTDFLTPPIVKESVLVLGKFADVKIVAQGGYPEAERCRISIGHPDVLTNDPDIVAALSITGNFGFQPCSHGDFLGAILGTGISREKLGDILIQVGNVGVTCTKIPLLALEYEPPRTNSFKTVEASLRIDAVASAGFKISRSKLVDLISNKDVRVNWATVTKNGTTVKTGDVVSVSGKGRLKIGEINETKKGKFAARPFIRFYAIANVVARDVTSHSFLDLLVVGN</sequence>
<feature type="transmembrane region" description="Helical" evidence="12">
    <location>
        <begin position="410"/>
        <end position="432"/>
    </location>
</feature>
<dbReference type="HOGENOM" id="CLU_367381_0_0_1"/>
<dbReference type="AlphaFoldDB" id="D7KKE1"/>
<organism evidence="15">
    <name type="scientific">Arabidopsis lyrata subsp. lyrata</name>
    <name type="common">Lyre-leaved rock-cress</name>
    <dbReference type="NCBI Taxonomy" id="81972"/>
    <lineage>
        <taxon>Eukaryota</taxon>
        <taxon>Viridiplantae</taxon>
        <taxon>Streptophyta</taxon>
        <taxon>Embryophyta</taxon>
        <taxon>Tracheophyta</taxon>
        <taxon>Spermatophyta</taxon>
        <taxon>Magnoliopsida</taxon>
        <taxon>eudicotyledons</taxon>
        <taxon>Gunneridae</taxon>
        <taxon>Pentapetalae</taxon>
        <taxon>rosids</taxon>
        <taxon>malvids</taxon>
        <taxon>Brassicales</taxon>
        <taxon>Brassicaceae</taxon>
        <taxon>Camelineae</taxon>
        <taxon>Arabidopsis</taxon>
    </lineage>
</organism>
<dbReference type="Gene3D" id="3.30.1370.160">
    <property type="match status" value="1"/>
</dbReference>
<dbReference type="SUPFAM" id="SSF55174">
    <property type="entry name" value="Alpha-L RNA-binding motif"/>
    <property type="match status" value="1"/>
</dbReference>
<dbReference type="SMART" id="SM00363">
    <property type="entry name" value="S4"/>
    <property type="match status" value="1"/>
</dbReference>
<dbReference type="GO" id="GO:0005789">
    <property type="term" value="C:endoplasmic reticulum membrane"/>
    <property type="evidence" value="ECO:0007669"/>
    <property type="project" value="UniProtKB-SubCell"/>
</dbReference>
<dbReference type="InterPro" id="IPR012677">
    <property type="entry name" value="Nucleotide-bd_a/b_plait_sf"/>
</dbReference>
<dbReference type="Pfam" id="PF01479">
    <property type="entry name" value="S4"/>
    <property type="match status" value="1"/>
</dbReference>
<dbReference type="InterPro" id="IPR036986">
    <property type="entry name" value="S4_RNA-bd_sf"/>
</dbReference>
<dbReference type="PROSITE" id="PS50889">
    <property type="entry name" value="S4"/>
    <property type="match status" value="1"/>
</dbReference>
<dbReference type="GO" id="GO:0003723">
    <property type="term" value="F:RNA binding"/>
    <property type="evidence" value="ECO:0007669"/>
    <property type="project" value="UniProtKB-KW"/>
</dbReference>
<keyword evidence="8 12" id="KW-0472">Membrane</keyword>
<dbReference type="CDD" id="cd00165">
    <property type="entry name" value="S4"/>
    <property type="match status" value="1"/>
</dbReference>
<evidence type="ECO:0000256" key="11">
    <source>
        <dbReference type="SAM" id="Coils"/>
    </source>
</evidence>
<accession>D7KKE1</accession>
<gene>
    <name evidence="14" type="ORF">ARALYDRAFT_314636</name>
</gene>
<comment type="subcellular location">
    <subcellularLocation>
        <location evidence="1">Cell membrane</location>
        <topology evidence="1">Single-pass membrane protein</topology>
    </subcellularLocation>
    <subcellularLocation>
        <location evidence="2">Endoplasmic reticulum membrane</location>
        <topology evidence="2">Single-pass membrane protein</topology>
    </subcellularLocation>
</comment>
<evidence type="ECO:0000256" key="5">
    <source>
        <dbReference type="ARBA" id="ARBA00022824"/>
    </source>
</evidence>
<dbReference type="STRING" id="81972.D7KKE1"/>
<keyword evidence="10" id="KW-0694">RNA-binding</keyword>
<dbReference type="InterPro" id="IPR055282">
    <property type="entry name" value="PPI1-4"/>
</dbReference>
<evidence type="ECO:0000313" key="14">
    <source>
        <dbReference type="EMBL" id="EFH67988.1"/>
    </source>
</evidence>
<proteinExistence type="inferred from homology"/>
<evidence type="ECO:0000256" key="8">
    <source>
        <dbReference type="ARBA" id="ARBA00023136"/>
    </source>
</evidence>
<dbReference type="FunFam" id="3.10.290.10:FF:000037">
    <property type="entry name" value="BnaA05g14690D protein"/>
    <property type="match status" value="1"/>
</dbReference>
<evidence type="ECO:0000256" key="9">
    <source>
        <dbReference type="ARBA" id="ARBA00038080"/>
    </source>
</evidence>
<name>D7KKE1_ARALL</name>
<comment type="similarity">
    <text evidence="9">Belongs to the plant Proton pump-interactor protein family.</text>
</comment>
<keyword evidence="6 12" id="KW-1133">Transmembrane helix</keyword>
<evidence type="ECO:0000256" key="10">
    <source>
        <dbReference type="PROSITE-ProRule" id="PRU00182"/>
    </source>
</evidence>
<dbReference type="InterPro" id="IPR002942">
    <property type="entry name" value="S4_RNA-bd"/>
</dbReference>
<dbReference type="Pfam" id="PF17774">
    <property type="entry name" value="YlmH_RBD"/>
    <property type="match status" value="1"/>
</dbReference>
<dbReference type="Gramene" id="fgenesh1_pm.C_scaffold_1003416">
    <property type="protein sequence ID" value="fgenesh1_pm.C_scaffold_1003416"/>
    <property type="gene ID" value="fgenesh1_pm.C_scaffold_1003416"/>
</dbReference>
<evidence type="ECO:0000256" key="2">
    <source>
        <dbReference type="ARBA" id="ARBA00004389"/>
    </source>
</evidence>
<dbReference type="Gene3D" id="3.10.290.10">
    <property type="entry name" value="RNA-binding S4 domain"/>
    <property type="match status" value="1"/>
</dbReference>
<evidence type="ECO:0000256" key="1">
    <source>
        <dbReference type="ARBA" id="ARBA00004162"/>
    </source>
</evidence>
<evidence type="ECO:0000256" key="12">
    <source>
        <dbReference type="SAM" id="Phobius"/>
    </source>
</evidence>
<evidence type="ECO:0000313" key="15">
    <source>
        <dbReference type="Proteomes" id="UP000008694"/>
    </source>
</evidence>
<evidence type="ECO:0000256" key="6">
    <source>
        <dbReference type="ARBA" id="ARBA00022989"/>
    </source>
</evidence>
<protein>
    <recommendedName>
        <fullName evidence="13">RNA-binding S4 domain-containing protein</fullName>
    </recommendedName>
</protein>
<dbReference type="PANTHER" id="PTHR32219:SF12">
    <property type="entry name" value="PROTON PUMP-INTERACTOR 4"/>
    <property type="match status" value="1"/>
</dbReference>
<evidence type="ECO:0000256" key="7">
    <source>
        <dbReference type="ARBA" id="ARBA00023054"/>
    </source>
</evidence>
<keyword evidence="15" id="KW-1185">Reference proteome</keyword>
<dbReference type="GO" id="GO:0005886">
    <property type="term" value="C:plasma membrane"/>
    <property type="evidence" value="ECO:0007669"/>
    <property type="project" value="UniProtKB-SubCell"/>
</dbReference>
<feature type="coiled-coil region" evidence="11">
    <location>
        <begin position="280"/>
        <end position="345"/>
    </location>
</feature>
<dbReference type="eggNOG" id="KOG4837">
    <property type="taxonomic scope" value="Eukaryota"/>
</dbReference>